<evidence type="ECO:0000256" key="9">
    <source>
        <dbReference type="ARBA" id="ARBA00047883"/>
    </source>
</evidence>
<keyword evidence="6 10" id="KW-0784">Thiamine biosynthesis</keyword>
<evidence type="ECO:0000313" key="14">
    <source>
        <dbReference type="EMBL" id="RZS87037.1"/>
    </source>
</evidence>
<evidence type="ECO:0000256" key="8">
    <source>
        <dbReference type="ARBA" id="ARBA00047851"/>
    </source>
</evidence>
<feature type="binding site" evidence="10">
    <location>
        <begin position="184"/>
        <end position="185"/>
    </location>
    <ligand>
        <name>2-[(2R,5Z)-2-carboxy-4-methylthiazol-5(2H)-ylidene]ethyl phosphate</name>
        <dbReference type="ChEBI" id="CHEBI:62899"/>
    </ligand>
</feature>
<dbReference type="GO" id="GO:0009229">
    <property type="term" value="P:thiamine diphosphate biosynthetic process"/>
    <property type="evidence" value="ECO:0007669"/>
    <property type="project" value="UniProtKB-UniRule"/>
</dbReference>
<dbReference type="GO" id="GO:0005737">
    <property type="term" value="C:cytoplasm"/>
    <property type="evidence" value="ECO:0007669"/>
    <property type="project" value="TreeGrafter"/>
</dbReference>
<feature type="binding site" evidence="10">
    <location>
        <position position="88"/>
    </location>
    <ligand>
        <name>Mg(2+)</name>
        <dbReference type="ChEBI" id="CHEBI:18420"/>
    </ligand>
</feature>
<dbReference type="PANTHER" id="PTHR20857:SF15">
    <property type="entry name" value="THIAMINE-PHOSPHATE SYNTHASE"/>
    <property type="match status" value="1"/>
</dbReference>
<dbReference type="OrthoDB" id="3243336at2"/>
<dbReference type="EMBL" id="SGXD01000003">
    <property type="protein sequence ID" value="RZS87037.1"/>
    <property type="molecule type" value="Genomic_DNA"/>
</dbReference>
<accession>A0A4V2F4B6</accession>
<gene>
    <name evidence="10" type="primary">thiE</name>
    <name evidence="14" type="ORF">EV189_2459</name>
</gene>
<dbReference type="InterPro" id="IPR013785">
    <property type="entry name" value="Aldolase_TIM"/>
</dbReference>
<dbReference type="EC" id="2.5.1.3" evidence="10"/>
<dbReference type="GO" id="GO:0004789">
    <property type="term" value="F:thiamine-phosphate diphosphorylase activity"/>
    <property type="evidence" value="ECO:0007669"/>
    <property type="project" value="UniProtKB-UniRule"/>
</dbReference>
<feature type="domain" description="Thiamine phosphate synthase/TenI" evidence="13">
    <location>
        <begin position="7"/>
        <end position="187"/>
    </location>
</feature>
<comment type="pathway">
    <text evidence="2 10 12">Cofactor biosynthesis; thiamine diphosphate biosynthesis; thiamine phosphate from 4-amino-2-methyl-5-diphosphomethylpyrimidine and 4-methyl-5-(2-phosphoethyl)-thiazole: step 1/1.</text>
</comment>
<evidence type="ECO:0000256" key="7">
    <source>
        <dbReference type="ARBA" id="ARBA00047334"/>
    </source>
</evidence>
<sequence length="212" mass="21541">MSDAYRLYLVTDPRLGGDRPLEQIVEAAVAGGVTLVQLRDKDAEPAAVERRARSLLRLLDGTGVPLLVNDHLSVAQTLGIGLHVGSSDSPPDLARTLLGPDVLIGASLGGGRAMPEAHWEALSYAAVGPVWATQTKRDTGPAVGTEAVERVTGSLALPVVAIGGITPARARSAVLAGAAGVAVVSDIVAAADPAAAARELREAVDAALAERG</sequence>
<dbReference type="Pfam" id="PF02581">
    <property type="entry name" value="TMP-TENI"/>
    <property type="match status" value="1"/>
</dbReference>
<organism evidence="14 15">
    <name type="scientific">Motilibacter rhizosphaerae</name>
    <dbReference type="NCBI Taxonomy" id="598652"/>
    <lineage>
        <taxon>Bacteria</taxon>
        <taxon>Bacillati</taxon>
        <taxon>Actinomycetota</taxon>
        <taxon>Actinomycetes</taxon>
        <taxon>Motilibacterales</taxon>
        <taxon>Motilibacteraceae</taxon>
        <taxon>Motilibacter</taxon>
    </lineage>
</organism>
<dbReference type="CDD" id="cd00564">
    <property type="entry name" value="TMP_TenI"/>
    <property type="match status" value="1"/>
</dbReference>
<evidence type="ECO:0000259" key="13">
    <source>
        <dbReference type="Pfam" id="PF02581"/>
    </source>
</evidence>
<dbReference type="NCBIfam" id="TIGR00693">
    <property type="entry name" value="thiE"/>
    <property type="match status" value="1"/>
</dbReference>
<feature type="binding site" evidence="10">
    <location>
        <begin position="133"/>
        <end position="135"/>
    </location>
    <ligand>
        <name>2-[(2R,5Z)-2-carboxy-4-methylthiazol-5(2H)-ylidene]ethyl phosphate</name>
        <dbReference type="ChEBI" id="CHEBI:62899"/>
    </ligand>
</feature>
<feature type="binding site" evidence="10">
    <location>
        <begin position="37"/>
        <end position="41"/>
    </location>
    <ligand>
        <name>4-amino-2-methyl-5-(diphosphooxymethyl)pyrimidine</name>
        <dbReference type="ChEBI" id="CHEBI:57841"/>
    </ligand>
</feature>
<feature type="binding site" evidence="10">
    <location>
        <position position="164"/>
    </location>
    <ligand>
        <name>2-[(2R,5Z)-2-carboxy-4-methylthiazol-5(2H)-ylidene]ethyl phosphate</name>
        <dbReference type="ChEBI" id="CHEBI:62899"/>
    </ligand>
</feature>
<comment type="function">
    <text evidence="1 10">Condenses 4-methyl-5-(beta-hydroxyethyl)thiazole monophosphate (THZ-P) and 2-methyl-4-amino-5-hydroxymethyl pyrimidine pyrophosphate (HMP-PP) to form thiamine monophosphate (TMP).</text>
</comment>
<keyword evidence="3 10" id="KW-0808">Transferase</keyword>
<dbReference type="Proteomes" id="UP000293638">
    <property type="component" value="Unassembled WGS sequence"/>
</dbReference>
<evidence type="ECO:0000256" key="6">
    <source>
        <dbReference type="ARBA" id="ARBA00022977"/>
    </source>
</evidence>
<dbReference type="GO" id="GO:0009228">
    <property type="term" value="P:thiamine biosynthetic process"/>
    <property type="evidence" value="ECO:0007669"/>
    <property type="project" value="UniProtKB-KW"/>
</dbReference>
<dbReference type="RefSeq" id="WP_130493225.1">
    <property type="nucleotide sequence ID" value="NZ_SGXD01000003.1"/>
</dbReference>
<proteinExistence type="inferred from homology"/>
<feature type="binding site" evidence="10">
    <location>
        <position position="107"/>
    </location>
    <ligand>
        <name>4-amino-2-methyl-5-(diphosphooxymethyl)pyrimidine</name>
        <dbReference type="ChEBI" id="CHEBI:57841"/>
    </ligand>
</feature>
<feature type="binding site" evidence="10">
    <location>
        <position position="136"/>
    </location>
    <ligand>
        <name>4-amino-2-methyl-5-(diphosphooxymethyl)pyrimidine</name>
        <dbReference type="ChEBI" id="CHEBI:57841"/>
    </ligand>
</feature>
<keyword evidence="5 10" id="KW-0460">Magnesium</keyword>
<dbReference type="HAMAP" id="MF_00097">
    <property type="entry name" value="TMP_synthase"/>
    <property type="match status" value="1"/>
</dbReference>
<evidence type="ECO:0000256" key="12">
    <source>
        <dbReference type="RuleBase" id="RU004253"/>
    </source>
</evidence>
<feature type="binding site" evidence="10">
    <location>
        <position position="69"/>
    </location>
    <ligand>
        <name>4-amino-2-methyl-5-(diphosphooxymethyl)pyrimidine</name>
        <dbReference type="ChEBI" id="CHEBI:57841"/>
    </ligand>
</feature>
<evidence type="ECO:0000256" key="3">
    <source>
        <dbReference type="ARBA" id="ARBA00022679"/>
    </source>
</evidence>
<comment type="similarity">
    <text evidence="10 11">Belongs to the thiamine-phosphate synthase family.</text>
</comment>
<comment type="catalytic activity">
    <reaction evidence="9 10 11">
        <text>2-[(2R,5Z)-2-carboxy-4-methylthiazol-5(2H)-ylidene]ethyl phosphate + 4-amino-2-methyl-5-(diphosphooxymethyl)pyrimidine + 2 H(+) = thiamine phosphate + CO2 + diphosphate</text>
        <dbReference type="Rhea" id="RHEA:47844"/>
        <dbReference type="ChEBI" id="CHEBI:15378"/>
        <dbReference type="ChEBI" id="CHEBI:16526"/>
        <dbReference type="ChEBI" id="CHEBI:33019"/>
        <dbReference type="ChEBI" id="CHEBI:37575"/>
        <dbReference type="ChEBI" id="CHEBI:57841"/>
        <dbReference type="ChEBI" id="CHEBI:62899"/>
        <dbReference type="EC" id="2.5.1.3"/>
    </reaction>
</comment>
<keyword evidence="4 10" id="KW-0479">Metal-binding</keyword>
<evidence type="ECO:0000256" key="5">
    <source>
        <dbReference type="ARBA" id="ARBA00022842"/>
    </source>
</evidence>
<keyword evidence="15" id="KW-1185">Reference proteome</keyword>
<evidence type="ECO:0000256" key="4">
    <source>
        <dbReference type="ARBA" id="ARBA00022723"/>
    </source>
</evidence>
<dbReference type="GO" id="GO:0000287">
    <property type="term" value="F:magnesium ion binding"/>
    <property type="evidence" value="ECO:0007669"/>
    <property type="project" value="UniProtKB-UniRule"/>
</dbReference>
<dbReference type="UniPathway" id="UPA00060">
    <property type="reaction ID" value="UER00141"/>
</dbReference>
<evidence type="ECO:0000256" key="11">
    <source>
        <dbReference type="RuleBase" id="RU003826"/>
    </source>
</evidence>
<dbReference type="PANTHER" id="PTHR20857">
    <property type="entry name" value="THIAMINE-PHOSPHATE PYROPHOSPHORYLASE"/>
    <property type="match status" value="1"/>
</dbReference>
<comment type="caution">
    <text evidence="14">The sequence shown here is derived from an EMBL/GenBank/DDBJ whole genome shotgun (WGS) entry which is preliminary data.</text>
</comment>
<evidence type="ECO:0000256" key="2">
    <source>
        <dbReference type="ARBA" id="ARBA00005165"/>
    </source>
</evidence>
<dbReference type="Gene3D" id="3.20.20.70">
    <property type="entry name" value="Aldolase class I"/>
    <property type="match status" value="1"/>
</dbReference>
<evidence type="ECO:0000256" key="10">
    <source>
        <dbReference type="HAMAP-Rule" id="MF_00097"/>
    </source>
</evidence>
<name>A0A4V2F4B6_9ACTN</name>
<dbReference type="SUPFAM" id="SSF51391">
    <property type="entry name" value="Thiamin phosphate synthase"/>
    <property type="match status" value="1"/>
</dbReference>
<dbReference type="InterPro" id="IPR022998">
    <property type="entry name" value="ThiamineP_synth_TenI"/>
</dbReference>
<dbReference type="AlphaFoldDB" id="A0A4V2F4B6"/>
<feature type="binding site" evidence="10">
    <location>
        <position position="70"/>
    </location>
    <ligand>
        <name>Mg(2+)</name>
        <dbReference type="ChEBI" id="CHEBI:18420"/>
    </ligand>
</feature>
<dbReference type="InterPro" id="IPR034291">
    <property type="entry name" value="TMP_synthase"/>
</dbReference>
<comment type="catalytic activity">
    <reaction evidence="8 10 11">
        <text>2-(2-carboxy-4-methylthiazol-5-yl)ethyl phosphate + 4-amino-2-methyl-5-(diphosphooxymethyl)pyrimidine + 2 H(+) = thiamine phosphate + CO2 + diphosphate</text>
        <dbReference type="Rhea" id="RHEA:47848"/>
        <dbReference type="ChEBI" id="CHEBI:15378"/>
        <dbReference type="ChEBI" id="CHEBI:16526"/>
        <dbReference type="ChEBI" id="CHEBI:33019"/>
        <dbReference type="ChEBI" id="CHEBI:37575"/>
        <dbReference type="ChEBI" id="CHEBI:57841"/>
        <dbReference type="ChEBI" id="CHEBI:62890"/>
        <dbReference type="EC" id="2.5.1.3"/>
    </reaction>
</comment>
<evidence type="ECO:0000256" key="1">
    <source>
        <dbReference type="ARBA" id="ARBA00003814"/>
    </source>
</evidence>
<dbReference type="InterPro" id="IPR036206">
    <property type="entry name" value="ThiamineP_synth_sf"/>
</dbReference>
<comment type="catalytic activity">
    <reaction evidence="7 10 11">
        <text>4-methyl-5-(2-phosphooxyethyl)-thiazole + 4-amino-2-methyl-5-(diphosphooxymethyl)pyrimidine + H(+) = thiamine phosphate + diphosphate</text>
        <dbReference type="Rhea" id="RHEA:22328"/>
        <dbReference type="ChEBI" id="CHEBI:15378"/>
        <dbReference type="ChEBI" id="CHEBI:33019"/>
        <dbReference type="ChEBI" id="CHEBI:37575"/>
        <dbReference type="ChEBI" id="CHEBI:57841"/>
        <dbReference type="ChEBI" id="CHEBI:58296"/>
        <dbReference type="EC" id="2.5.1.3"/>
    </reaction>
</comment>
<reference evidence="14 15" key="1">
    <citation type="submission" date="2019-02" db="EMBL/GenBank/DDBJ databases">
        <title>Genomic Encyclopedia of Type Strains, Phase IV (KMG-IV): sequencing the most valuable type-strain genomes for metagenomic binning, comparative biology and taxonomic classification.</title>
        <authorList>
            <person name="Goeker M."/>
        </authorList>
    </citation>
    <scope>NUCLEOTIDE SEQUENCE [LARGE SCALE GENOMIC DNA]</scope>
    <source>
        <strain evidence="14 15">DSM 45622</strain>
    </source>
</reference>
<protein>
    <recommendedName>
        <fullName evidence="10">Thiamine-phosphate synthase</fullName>
        <shortName evidence="10">TP synthase</shortName>
        <shortName evidence="10">TPS</shortName>
        <ecNumber evidence="10">2.5.1.3</ecNumber>
    </recommendedName>
    <alternativeName>
        <fullName evidence="10">Thiamine-phosphate pyrophosphorylase</fullName>
        <shortName evidence="10">TMP pyrophosphorylase</shortName>
        <shortName evidence="10">TMP-PPase</shortName>
    </alternativeName>
</protein>
<evidence type="ECO:0000313" key="15">
    <source>
        <dbReference type="Proteomes" id="UP000293638"/>
    </source>
</evidence>
<comment type="cofactor">
    <cofactor evidence="10">
        <name>Mg(2+)</name>
        <dbReference type="ChEBI" id="CHEBI:18420"/>
    </cofactor>
    <text evidence="10">Binds 1 Mg(2+) ion per subunit.</text>
</comment>